<evidence type="ECO:0000256" key="1">
    <source>
        <dbReference type="SAM" id="SignalP"/>
    </source>
</evidence>
<organism evidence="2 3">
    <name type="scientific">Favolaschia claudopus</name>
    <dbReference type="NCBI Taxonomy" id="2862362"/>
    <lineage>
        <taxon>Eukaryota</taxon>
        <taxon>Fungi</taxon>
        <taxon>Dikarya</taxon>
        <taxon>Basidiomycota</taxon>
        <taxon>Agaricomycotina</taxon>
        <taxon>Agaricomycetes</taxon>
        <taxon>Agaricomycetidae</taxon>
        <taxon>Agaricales</taxon>
        <taxon>Marasmiineae</taxon>
        <taxon>Mycenaceae</taxon>
        <taxon>Favolaschia</taxon>
    </lineage>
</organism>
<dbReference type="EMBL" id="JAWWNJ010000255">
    <property type="protein sequence ID" value="KAK6966832.1"/>
    <property type="molecule type" value="Genomic_DNA"/>
</dbReference>
<proteinExistence type="predicted"/>
<dbReference type="Proteomes" id="UP001362999">
    <property type="component" value="Unassembled WGS sequence"/>
</dbReference>
<sequence>MFALRFAPLFLFAASFVSGAAVVEQRSSTADVEAVVNTLKSSTDSILPQIDALVSGGTASDATVTPLIGELTTALDTASASLGGLTPVASRKRQSDDDIANLVAGILTDVTNTLDGLLGEAASIPALGGLLAGIDTSLNQVLVGLETLLAGVLRLVANLLVDVANLLRSLALGLTLATLGL</sequence>
<gene>
    <name evidence="2" type="ORF">R3P38DRAFT_2754330</name>
</gene>
<protein>
    <submittedName>
        <fullName evidence="2">Sc15 protein</fullName>
    </submittedName>
</protein>
<comment type="caution">
    <text evidence="2">The sequence shown here is derived from an EMBL/GenBank/DDBJ whole genome shotgun (WGS) entry which is preliminary data.</text>
</comment>
<dbReference type="AlphaFoldDB" id="A0AAV9Z0Y0"/>
<evidence type="ECO:0000313" key="2">
    <source>
        <dbReference type="EMBL" id="KAK6966832.1"/>
    </source>
</evidence>
<keyword evidence="1" id="KW-0732">Signal</keyword>
<feature type="chain" id="PRO_5043698778" evidence="1">
    <location>
        <begin position="20"/>
        <end position="181"/>
    </location>
</feature>
<feature type="signal peptide" evidence="1">
    <location>
        <begin position="1"/>
        <end position="19"/>
    </location>
</feature>
<reference evidence="2 3" key="1">
    <citation type="journal article" date="2024" name="J Genomics">
        <title>Draft genome sequencing and assembly of Favolaschia claudopus CIRM-BRFM 2984 isolated from oak limbs.</title>
        <authorList>
            <person name="Navarro D."/>
            <person name="Drula E."/>
            <person name="Chaduli D."/>
            <person name="Cazenave R."/>
            <person name="Ahrendt S."/>
            <person name="Wang J."/>
            <person name="Lipzen A."/>
            <person name="Daum C."/>
            <person name="Barry K."/>
            <person name="Grigoriev I.V."/>
            <person name="Favel A."/>
            <person name="Rosso M.N."/>
            <person name="Martin F."/>
        </authorList>
    </citation>
    <scope>NUCLEOTIDE SEQUENCE [LARGE SCALE GENOMIC DNA]</scope>
    <source>
        <strain evidence="2 3">CIRM-BRFM 2984</strain>
    </source>
</reference>
<keyword evidence="3" id="KW-1185">Reference proteome</keyword>
<accession>A0AAV9Z0Y0</accession>
<evidence type="ECO:0000313" key="3">
    <source>
        <dbReference type="Proteomes" id="UP001362999"/>
    </source>
</evidence>
<name>A0AAV9Z0Y0_9AGAR</name>